<dbReference type="RefSeq" id="WP_005363654.1">
    <property type="nucleotide sequence ID" value="NZ_DS264286.1"/>
</dbReference>
<dbReference type="STRING" id="411463.EUBVEN_02300"/>
<dbReference type="InterPro" id="IPR011765">
    <property type="entry name" value="Pept_M16_N"/>
</dbReference>
<name>A5Z9A5_9FIRM</name>
<dbReference type="SUPFAM" id="SSF63411">
    <property type="entry name" value="LuxS/MPP-like metallohydrolase"/>
    <property type="match status" value="2"/>
</dbReference>
<gene>
    <name evidence="4" type="ORF">EUBVEN_02300</name>
</gene>
<comment type="caution">
    <text evidence="4">The sequence shown here is derived from an EMBL/GenBank/DDBJ whole genome shotgun (WGS) entry which is preliminary data.</text>
</comment>
<dbReference type="EMBL" id="AAVL02000037">
    <property type="protein sequence ID" value="EDM50349.1"/>
    <property type="molecule type" value="Genomic_DNA"/>
</dbReference>
<dbReference type="InterPro" id="IPR050361">
    <property type="entry name" value="MPP/UQCRC_Complex"/>
</dbReference>
<dbReference type="HOGENOM" id="CLU_009902_3_0_9"/>
<dbReference type="eggNOG" id="COG0612">
    <property type="taxonomic scope" value="Bacteria"/>
</dbReference>
<dbReference type="PANTHER" id="PTHR11851:SF49">
    <property type="entry name" value="MITOCHONDRIAL-PROCESSING PEPTIDASE SUBUNIT ALPHA"/>
    <property type="match status" value="1"/>
</dbReference>
<accession>A5Z9A5</accession>
<protein>
    <submittedName>
        <fullName evidence="4">Peptidase, M16 family</fullName>
        <ecNumber evidence="4">3.4.24.-</ecNumber>
    </submittedName>
</protein>
<proteinExistence type="inferred from homology"/>
<dbReference type="Pfam" id="PF00675">
    <property type="entry name" value="Peptidase_M16"/>
    <property type="match status" value="1"/>
</dbReference>
<dbReference type="AlphaFoldDB" id="A5Z9A5"/>
<evidence type="ECO:0000259" key="2">
    <source>
        <dbReference type="Pfam" id="PF00675"/>
    </source>
</evidence>
<feature type="domain" description="Peptidase M16 C-terminal" evidence="3">
    <location>
        <begin position="163"/>
        <end position="338"/>
    </location>
</feature>
<dbReference type="InterPro" id="IPR007863">
    <property type="entry name" value="Peptidase_M16_C"/>
</dbReference>
<keyword evidence="4" id="KW-0378">Hydrolase</keyword>
<sequence>MQKRTLNNGLKVICYPIEHAMSVEIGLYTRAGARYENKENNGITHLLEHMHFRQLGDMNQKDIYGTTELMGTSLRGTTHKEMLCFNVKVRPKYLEKSLDIFEKILTTYDWTEEQLESEKKIVINEIYEKEDEVTLEKIYDKAIWRKNPLKRGILGSEENVKGFTVDDLVGYKKEIFSKNNVTLVITGAIDEEKSREIFEEFGKIKINEGVERKEKVEVIKGRQFKREPDVKLKNFASWNIVDVQLSFDVDLTKIKENELLFLNSIIGGGDGSYLQTEIRENQGLVYDIYSCVDIFSKESILSIIFSIDKSRLQLSILEIIKILKQLKNIISKKDVDRNMAFFTENLWYWAEETKELNFQLGSDFLNDKEVLTIEDRIMANERIDFQRMREISEMIFRKENMSLIVIGPTKGITENKLRELLYGKYDNEYNEKD</sequence>
<dbReference type="Gene3D" id="3.30.830.10">
    <property type="entry name" value="Metalloenzyme, LuxS/M16 peptidase-like"/>
    <property type="match status" value="2"/>
</dbReference>
<evidence type="ECO:0000259" key="3">
    <source>
        <dbReference type="Pfam" id="PF05193"/>
    </source>
</evidence>
<evidence type="ECO:0000256" key="1">
    <source>
        <dbReference type="ARBA" id="ARBA00007261"/>
    </source>
</evidence>
<dbReference type="Pfam" id="PF05193">
    <property type="entry name" value="Peptidase_M16_C"/>
    <property type="match status" value="1"/>
</dbReference>
<organism evidence="4 5">
    <name type="scientific">Eubacterium ventriosum ATCC 27560</name>
    <dbReference type="NCBI Taxonomy" id="411463"/>
    <lineage>
        <taxon>Bacteria</taxon>
        <taxon>Bacillati</taxon>
        <taxon>Bacillota</taxon>
        <taxon>Clostridia</taxon>
        <taxon>Eubacteriales</taxon>
        <taxon>Eubacteriaceae</taxon>
        <taxon>Eubacterium</taxon>
    </lineage>
</organism>
<reference evidence="4 5" key="1">
    <citation type="submission" date="2007-03" db="EMBL/GenBank/DDBJ databases">
        <authorList>
            <person name="Fulton L."/>
            <person name="Clifton S."/>
            <person name="Fulton B."/>
            <person name="Xu J."/>
            <person name="Minx P."/>
            <person name="Pepin K.H."/>
            <person name="Johnson M."/>
            <person name="Thiruvilangam P."/>
            <person name="Bhonagiri V."/>
            <person name="Nash W.E."/>
            <person name="Mardis E.R."/>
            <person name="Wilson R.K."/>
        </authorList>
    </citation>
    <scope>NUCLEOTIDE SEQUENCE [LARGE SCALE GENOMIC DNA]</scope>
    <source>
        <strain evidence="4 5">ATCC 27560</strain>
    </source>
</reference>
<dbReference type="InterPro" id="IPR011249">
    <property type="entry name" value="Metalloenz_LuxS/M16"/>
</dbReference>
<dbReference type="PANTHER" id="PTHR11851">
    <property type="entry name" value="METALLOPROTEASE"/>
    <property type="match status" value="1"/>
</dbReference>
<reference evidence="4 5" key="2">
    <citation type="submission" date="2007-04" db="EMBL/GenBank/DDBJ databases">
        <title>Draft genome sequence of Eubacterium ventriosum (ATCC 27560).</title>
        <authorList>
            <person name="Sudarsanam P."/>
            <person name="Ley R."/>
            <person name="Guruge J."/>
            <person name="Turnbaugh P.J."/>
            <person name="Mahowald M."/>
            <person name="Liep D."/>
            <person name="Gordon J."/>
        </authorList>
    </citation>
    <scope>NUCLEOTIDE SEQUENCE [LARGE SCALE GENOMIC DNA]</scope>
    <source>
        <strain evidence="4 5">ATCC 27560</strain>
    </source>
</reference>
<dbReference type="Proteomes" id="UP000006000">
    <property type="component" value="Unassembled WGS sequence"/>
</dbReference>
<evidence type="ECO:0000313" key="4">
    <source>
        <dbReference type="EMBL" id="EDM50349.1"/>
    </source>
</evidence>
<comment type="similarity">
    <text evidence="1">Belongs to the peptidase M16 family.</text>
</comment>
<dbReference type="GO" id="GO:0046872">
    <property type="term" value="F:metal ion binding"/>
    <property type="evidence" value="ECO:0007669"/>
    <property type="project" value="InterPro"/>
</dbReference>
<dbReference type="OrthoDB" id="9811314at2"/>
<dbReference type="EC" id="3.4.24.-" evidence="4"/>
<feature type="domain" description="Peptidase M16 N-terminal" evidence="2">
    <location>
        <begin position="20"/>
        <end position="155"/>
    </location>
</feature>
<dbReference type="GO" id="GO:0016787">
    <property type="term" value="F:hydrolase activity"/>
    <property type="evidence" value="ECO:0007669"/>
    <property type="project" value="UniProtKB-KW"/>
</dbReference>
<evidence type="ECO:0000313" key="5">
    <source>
        <dbReference type="Proteomes" id="UP000006000"/>
    </source>
</evidence>